<dbReference type="EMBL" id="CP042193">
    <property type="protein sequence ID" value="QDS73193.1"/>
    <property type="molecule type" value="Genomic_DNA"/>
</dbReference>
<gene>
    <name evidence="1" type="ORF">FKW77_002620</name>
</gene>
<dbReference type="AlphaFoldDB" id="A0A517LC35"/>
<dbReference type="Proteomes" id="UP000316270">
    <property type="component" value="Chromosome 9"/>
</dbReference>
<dbReference type="STRING" id="50376.A0A517LC35"/>
<name>A0A517LC35_9PEZI</name>
<dbReference type="OrthoDB" id="4392610at2759"/>
<protein>
    <recommendedName>
        <fullName evidence="3">DUF1763-domain-containing protein</fullName>
    </recommendedName>
</protein>
<accession>A0A517LC35</accession>
<proteinExistence type="predicted"/>
<evidence type="ECO:0000313" key="1">
    <source>
        <dbReference type="EMBL" id="QDS73193.1"/>
    </source>
</evidence>
<organism evidence="1 2">
    <name type="scientific">Venturia effusa</name>
    <dbReference type="NCBI Taxonomy" id="50376"/>
    <lineage>
        <taxon>Eukaryota</taxon>
        <taxon>Fungi</taxon>
        <taxon>Dikarya</taxon>
        <taxon>Ascomycota</taxon>
        <taxon>Pezizomycotina</taxon>
        <taxon>Dothideomycetes</taxon>
        <taxon>Pleosporomycetidae</taxon>
        <taxon>Venturiales</taxon>
        <taxon>Venturiaceae</taxon>
        <taxon>Venturia</taxon>
    </lineage>
</organism>
<sequence length="159" mass="18565">MHRTPPKLTSLASTLQKLNTPPTLPINSLSNPTSLDILHAYRNLLRTSLRAVHYSTPARHILLSRLRLSFRSSTLSDFEPQRISNTLEFLRNAAASRGIEHKILRNLLYVWYWEPVHWRKKGLIRDHGKLEERVVKEGSYEGFYWSLRMLNESMGLCIR</sequence>
<keyword evidence="2" id="KW-1185">Reference proteome</keyword>
<reference evidence="1 2" key="1">
    <citation type="submission" date="2019-07" db="EMBL/GenBank/DDBJ databases">
        <title>Finished genome of Venturia effusa.</title>
        <authorList>
            <person name="Young C.A."/>
            <person name="Cox M.P."/>
            <person name="Ganley A.R.D."/>
            <person name="David W.J."/>
        </authorList>
    </citation>
    <scope>NUCLEOTIDE SEQUENCE [LARGE SCALE GENOMIC DNA]</scope>
    <source>
        <strain evidence="2">albino</strain>
    </source>
</reference>
<evidence type="ECO:0000313" key="2">
    <source>
        <dbReference type="Proteomes" id="UP000316270"/>
    </source>
</evidence>
<evidence type="ECO:0008006" key="3">
    <source>
        <dbReference type="Google" id="ProtNLM"/>
    </source>
</evidence>